<name>A0A8H5FQ42_9AGAR</name>
<keyword evidence="2" id="KW-1133">Transmembrane helix</keyword>
<dbReference type="EMBL" id="JAACJO010000060">
    <property type="protein sequence ID" value="KAF5344563.1"/>
    <property type="molecule type" value="Genomic_DNA"/>
</dbReference>
<accession>A0A8H5FQ42</accession>
<reference evidence="3 4" key="1">
    <citation type="journal article" date="2020" name="ISME J.">
        <title>Uncovering the hidden diversity of litter-decomposition mechanisms in mushroom-forming fungi.</title>
        <authorList>
            <person name="Floudas D."/>
            <person name="Bentzer J."/>
            <person name="Ahren D."/>
            <person name="Johansson T."/>
            <person name="Persson P."/>
            <person name="Tunlid A."/>
        </authorList>
    </citation>
    <scope>NUCLEOTIDE SEQUENCE [LARGE SCALE GENOMIC DNA]</scope>
    <source>
        <strain evidence="3 4">CBS 146.42</strain>
    </source>
</reference>
<feature type="region of interest" description="Disordered" evidence="1">
    <location>
        <begin position="1"/>
        <end position="30"/>
    </location>
</feature>
<organism evidence="3 4">
    <name type="scientific">Leucocoprinus leucothites</name>
    <dbReference type="NCBI Taxonomy" id="201217"/>
    <lineage>
        <taxon>Eukaryota</taxon>
        <taxon>Fungi</taxon>
        <taxon>Dikarya</taxon>
        <taxon>Basidiomycota</taxon>
        <taxon>Agaricomycotina</taxon>
        <taxon>Agaricomycetes</taxon>
        <taxon>Agaricomycetidae</taxon>
        <taxon>Agaricales</taxon>
        <taxon>Agaricineae</taxon>
        <taxon>Agaricaceae</taxon>
        <taxon>Leucocoprinus</taxon>
    </lineage>
</organism>
<keyword evidence="4" id="KW-1185">Reference proteome</keyword>
<feature type="transmembrane region" description="Helical" evidence="2">
    <location>
        <begin position="36"/>
        <end position="53"/>
    </location>
</feature>
<keyword evidence="2" id="KW-0812">Transmembrane</keyword>
<keyword evidence="2" id="KW-0472">Membrane</keyword>
<evidence type="ECO:0000256" key="1">
    <source>
        <dbReference type="SAM" id="MobiDB-lite"/>
    </source>
</evidence>
<evidence type="ECO:0000256" key="2">
    <source>
        <dbReference type="SAM" id="Phobius"/>
    </source>
</evidence>
<gene>
    <name evidence="3" type="ORF">D9756_011454</name>
</gene>
<sequence>MHPLHGFWNVCEQSSTGQGTMSKPVTKSTDPPQLDFWVGTIIVGISILVDIIVGPEWMAPEAASFVKPGVTMAI</sequence>
<proteinExistence type="predicted"/>
<evidence type="ECO:0000313" key="3">
    <source>
        <dbReference type="EMBL" id="KAF5344563.1"/>
    </source>
</evidence>
<protein>
    <submittedName>
        <fullName evidence="3">Uncharacterized protein</fullName>
    </submittedName>
</protein>
<dbReference type="AlphaFoldDB" id="A0A8H5FQ42"/>
<comment type="caution">
    <text evidence="3">The sequence shown here is derived from an EMBL/GenBank/DDBJ whole genome shotgun (WGS) entry which is preliminary data.</text>
</comment>
<evidence type="ECO:0000313" key="4">
    <source>
        <dbReference type="Proteomes" id="UP000559027"/>
    </source>
</evidence>
<feature type="compositionally biased region" description="Polar residues" evidence="1">
    <location>
        <begin position="11"/>
        <end position="30"/>
    </location>
</feature>
<dbReference type="Proteomes" id="UP000559027">
    <property type="component" value="Unassembled WGS sequence"/>
</dbReference>